<evidence type="ECO:0000256" key="1">
    <source>
        <dbReference type="SAM" id="MobiDB-lite"/>
    </source>
</evidence>
<gene>
    <name evidence="2" type="ORF">AVDCRST_MAG73-2413</name>
</gene>
<accession>A0A6J4UFJ5</accession>
<name>A0A6J4UFJ5_9BACT</name>
<proteinExistence type="predicted"/>
<protein>
    <submittedName>
        <fullName evidence="2">Uncharacterized protein</fullName>
    </submittedName>
</protein>
<sequence>MRTTKRAAESAEDERTRLRPPIGSGTTPARPSGRARVLLMANRAEGGPDPTPEHKMHNRAYQRAPDGAAEARLVALAQGAGAPTADARITLGHRYPAARA</sequence>
<dbReference type="AlphaFoldDB" id="A0A6J4UFJ5"/>
<reference evidence="2" key="1">
    <citation type="submission" date="2020-02" db="EMBL/GenBank/DDBJ databases">
        <authorList>
            <person name="Meier V. D."/>
        </authorList>
    </citation>
    <scope>NUCLEOTIDE SEQUENCE</scope>
    <source>
        <strain evidence="2">AVDCRST_MAG73</strain>
    </source>
</reference>
<dbReference type="EMBL" id="CADCWE010000157">
    <property type="protein sequence ID" value="CAA9545990.1"/>
    <property type="molecule type" value="Genomic_DNA"/>
</dbReference>
<feature type="compositionally biased region" description="Basic and acidic residues" evidence="1">
    <location>
        <begin position="1"/>
        <end position="17"/>
    </location>
</feature>
<evidence type="ECO:0000313" key="2">
    <source>
        <dbReference type="EMBL" id="CAA9545990.1"/>
    </source>
</evidence>
<organism evidence="2">
    <name type="scientific">uncultured Thermomicrobiales bacterium</name>
    <dbReference type="NCBI Taxonomy" id="1645740"/>
    <lineage>
        <taxon>Bacteria</taxon>
        <taxon>Pseudomonadati</taxon>
        <taxon>Thermomicrobiota</taxon>
        <taxon>Thermomicrobia</taxon>
        <taxon>Thermomicrobiales</taxon>
        <taxon>environmental samples</taxon>
    </lineage>
</organism>
<feature type="region of interest" description="Disordered" evidence="1">
    <location>
        <begin position="1"/>
        <end position="34"/>
    </location>
</feature>